<dbReference type="InterPro" id="IPR001660">
    <property type="entry name" value="SAM"/>
</dbReference>
<feature type="compositionally biased region" description="Polar residues" evidence="1">
    <location>
        <begin position="141"/>
        <end position="157"/>
    </location>
</feature>
<reference evidence="3 4" key="1">
    <citation type="journal article" date="2013" name="Curr. Biol.">
        <title>The Genome of the Foraminiferan Reticulomyxa filosa.</title>
        <authorList>
            <person name="Glockner G."/>
            <person name="Hulsmann N."/>
            <person name="Schleicher M."/>
            <person name="Noegel A.A."/>
            <person name="Eichinger L."/>
            <person name="Gallinger C."/>
            <person name="Pawlowski J."/>
            <person name="Sierra R."/>
            <person name="Euteneuer U."/>
            <person name="Pillet L."/>
            <person name="Moustafa A."/>
            <person name="Platzer M."/>
            <person name="Groth M."/>
            <person name="Szafranski K."/>
            <person name="Schliwa M."/>
        </authorList>
    </citation>
    <scope>NUCLEOTIDE SEQUENCE [LARGE SCALE GENOMIC DNA]</scope>
</reference>
<evidence type="ECO:0000259" key="2">
    <source>
        <dbReference type="PROSITE" id="PS50105"/>
    </source>
</evidence>
<feature type="domain" description="SAM" evidence="2">
    <location>
        <begin position="31"/>
        <end position="98"/>
    </location>
</feature>
<dbReference type="Gene3D" id="1.10.150.50">
    <property type="entry name" value="Transcription Factor, Ets-1"/>
    <property type="match status" value="1"/>
</dbReference>
<dbReference type="PROSITE" id="PS50105">
    <property type="entry name" value="SAM_DOMAIN"/>
    <property type="match status" value="1"/>
</dbReference>
<dbReference type="InterPro" id="IPR013761">
    <property type="entry name" value="SAM/pointed_sf"/>
</dbReference>
<accession>X6MYD0</accession>
<protein>
    <recommendedName>
        <fullName evidence="2">SAM domain-containing protein</fullName>
    </recommendedName>
</protein>
<comment type="caution">
    <text evidence="3">The sequence shown here is derived from an EMBL/GenBank/DDBJ whole genome shotgun (WGS) entry which is preliminary data.</text>
</comment>
<feature type="non-terminal residue" evidence="3">
    <location>
        <position position="183"/>
    </location>
</feature>
<evidence type="ECO:0000313" key="3">
    <source>
        <dbReference type="EMBL" id="ETO19030.1"/>
    </source>
</evidence>
<name>X6MYD0_RETFI</name>
<evidence type="ECO:0000256" key="1">
    <source>
        <dbReference type="SAM" id="MobiDB-lite"/>
    </source>
</evidence>
<dbReference type="Pfam" id="PF07647">
    <property type="entry name" value="SAM_2"/>
    <property type="match status" value="1"/>
</dbReference>
<organism evidence="3 4">
    <name type="scientific">Reticulomyxa filosa</name>
    <dbReference type="NCBI Taxonomy" id="46433"/>
    <lineage>
        <taxon>Eukaryota</taxon>
        <taxon>Sar</taxon>
        <taxon>Rhizaria</taxon>
        <taxon>Retaria</taxon>
        <taxon>Foraminifera</taxon>
        <taxon>Monothalamids</taxon>
        <taxon>Reticulomyxidae</taxon>
        <taxon>Reticulomyxa</taxon>
    </lineage>
</organism>
<feature type="region of interest" description="Disordered" evidence="1">
    <location>
        <begin position="133"/>
        <end position="157"/>
    </location>
</feature>
<gene>
    <name evidence="3" type="ORF">RFI_18209</name>
</gene>
<dbReference type="OrthoDB" id="5912862at2759"/>
<dbReference type="SUPFAM" id="SSF47769">
    <property type="entry name" value="SAM/Pointed domain"/>
    <property type="match status" value="1"/>
</dbReference>
<dbReference type="SMART" id="SM00454">
    <property type="entry name" value="SAM"/>
    <property type="match status" value="1"/>
</dbReference>
<dbReference type="AlphaFoldDB" id="X6MYD0"/>
<evidence type="ECO:0000313" key="4">
    <source>
        <dbReference type="Proteomes" id="UP000023152"/>
    </source>
</evidence>
<dbReference type="EMBL" id="ASPP01014123">
    <property type="protein sequence ID" value="ETO19030.1"/>
    <property type="molecule type" value="Genomic_DNA"/>
</dbReference>
<sequence length="183" mass="21177">MGACASTSPEKINEEVIFQKYKLDTTCLEKWTTEQVYQWILHCENGQLRHTAKRFKKEQIDGSLLLLITENHLENELKMKDGQDRSKFQKALTELSNRMELSKSKSANESQQMDKRSSWTKKMLIDVDGMEHEKKNKQWGMDSNNNPHNTDNSEYLSLSASRITHEYSSFHGGVSFQNPSNLS</sequence>
<proteinExistence type="predicted"/>
<dbReference type="Proteomes" id="UP000023152">
    <property type="component" value="Unassembled WGS sequence"/>
</dbReference>
<keyword evidence="4" id="KW-1185">Reference proteome</keyword>